<dbReference type="Proteomes" id="UP000635477">
    <property type="component" value="Unassembled WGS sequence"/>
</dbReference>
<organism evidence="3 4">
    <name type="scientific">Fusarium zealandicum</name>
    <dbReference type="NCBI Taxonomy" id="1053134"/>
    <lineage>
        <taxon>Eukaryota</taxon>
        <taxon>Fungi</taxon>
        <taxon>Dikarya</taxon>
        <taxon>Ascomycota</taxon>
        <taxon>Pezizomycotina</taxon>
        <taxon>Sordariomycetes</taxon>
        <taxon>Hypocreomycetidae</taxon>
        <taxon>Hypocreales</taxon>
        <taxon>Nectriaceae</taxon>
        <taxon>Fusarium</taxon>
        <taxon>Fusarium staphyleae species complex</taxon>
    </lineage>
</organism>
<evidence type="ECO:0008006" key="5">
    <source>
        <dbReference type="Google" id="ProtNLM"/>
    </source>
</evidence>
<reference evidence="3" key="1">
    <citation type="journal article" date="2020" name="BMC Genomics">
        <title>Correction to: Identification and distribution of gene clusters required for synthesis of sphingolipid metabolism inhibitors in diverse species of the filamentous fungus Fusarium.</title>
        <authorList>
            <person name="Kim H.S."/>
            <person name="Lohmar J.M."/>
            <person name="Busman M."/>
            <person name="Brown D.W."/>
            <person name="Naumann T.A."/>
            <person name="Divon H.H."/>
            <person name="Lysoe E."/>
            <person name="Uhlig S."/>
            <person name="Proctor R.H."/>
        </authorList>
    </citation>
    <scope>NUCLEOTIDE SEQUENCE</scope>
    <source>
        <strain evidence="3">NRRL 22465</strain>
    </source>
</reference>
<dbReference type="CDD" id="cd02440">
    <property type="entry name" value="AdoMet_MTases"/>
    <property type="match status" value="1"/>
</dbReference>
<evidence type="ECO:0000313" key="3">
    <source>
        <dbReference type="EMBL" id="KAF4976675.1"/>
    </source>
</evidence>
<feature type="transmembrane region" description="Helical" evidence="2">
    <location>
        <begin position="49"/>
        <end position="69"/>
    </location>
</feature>
<gene>
    <name evidence="3" type="ORF">FZEAL_6689</name>
</gene>
<protein>
    <recommendedName>
        <fullName evidence="5">Spermine/spermidine synthase</fullName>
    </recommendedName>
</protein>
<evidence type="ECO:0000256" key="2">
    <source>
        <dbReference type="SAM" id="Phobius"/>
    </source>
</evidence>
<keyword evidence="2" id="KW-0472">Membrane</keyword>
<evidence type="ECO:0000313" key="4">
    <source>
        <dbReference type="Proteomes" id="UP000635477"/>
    </source>
</evidence>
<reference evidence="3" key="2">
    <citation type="submission" date="2020-05" db="EMBL/GenBank/DDBJ databases">
        <authorList>
            <person name="Kim H.-S."/>
            <person name="Proctor R.H."/>
            <person name="Brown D.W."/>
        </authorList>
    </citation>
    <scope>NUCLEOTIDE SEQUENCE</scope>
    <source>
        <strain evidence="3">NRRL 22465</strain>
    </source>
</reference>
<dbReference type="Gene3D" id="3.40.50.150">
    <property type="entry name" value="Vaccinia Virus protein VP39"/>
    <property type="match status" value="1"/>
</dbReference>
<keyword evidence="2" id="KW-0812">Transmembrane</keyword>
<dbReference type="FunFam" id="3.40.50.150:FF:000288">
    <property type="entry name" value="Spermine/spermidine synthase, putative"/>
    <property type="match status" value="1"/>
</dbReference>
<dbReference type="PANTHER" id="PTHR43317">
    <property type="entry name" value="THERMOSPERMINE SYNTHASE ACAULIS5"/>
    <property type="match status" value="1"/>
</dbReference>
<evidence type="ECO:0000256" key="1">
    <source>
        <dbReference type="ARBA" id="ARBA00023115"/>
    </source>
</evidence>
<feature type="transmembrane region" description="Helical" evidence="2">
    <location>
        <begin position="81"/>
        <end position="101"/>
    </location>
</feature>
<dbReference type="EMBL" id="JABEYC010000500">
    <property type="protein sequence ID" value="KAF4976675.1"/>
    <property type="molecule type" value="Genomic_DNA"/>
</dbReference>
<dbReference type="OrthoDB" id="2016285at2759"/>
<dbReference type="Pfam" id="PF01564">
    <property type="entry name" value="Spermine_synth"/>
    <property type="match status" value="1"/>
</dbReference>
<comment type="caution">
    <text evidence="3">The sequence shown here is derived from an EMBL/GenBank/DDBJ whole genome shotgun (WGS) entry which is preliminary data.</text>
</comment>
<dbReference type="NCBIfam" id="NF037959">
    <property type="entry name" value="MFS_SpdSyn"/>
    <property type="match status" value="1"/>
</dbReference>
<dbReference type="InterPro" id="IPR029063">
    <property type="entry name" value="SAM-dependent_MTases_sf"/>
</dbReference>
<dbReference type="GO" id="GO:0006596">
    <property type="term" value="P:polyamine biosynthetic process"/>
    <property type="evidence" value="ECO:0007669"/>
    <property type="project" value="UniProtKB-KW"/>
</dbReference>
<dbReference type="AlphaFoldDB" id="A0A8H4UI16"/>
<accession>A0A8H4UI16</accession>
<sequence>MAKKKISSNQATGAPEGFTPQRFEMELEKLAAKARQNTWTKRATGQASIYLQTALVLSLLGIASSASQLNLSPIYGSIPSAVTHAPVIMAGCFTGWASNVFLNSALPLSTSQILPLVALHVPAIQFLLGGFSERLGSWWGPLVTEVLTLFPLAVLSAASVADYLENAELGKLPQFLADAAPGIGSWGFFRLAERLANDRLPSLVGTAFVFTRVGLELVLAAIYAVFAPSKFLVLAIPALLHTAVLNTHVMTPMATASLNTSLSAQNWTLLERKESLTGYVSILENLEKGFRVMRCDHSLLGGEWVQIQGKKVSEPIYGVFVMLEAVRLVEREAPLSDSEASALVVGLGIGTTPSALVSHGIDTTVVEIDPVVHEFARKYFDLRENNPAAIADAVSYTADLVNKSKTYDYIVHDVFTGGAEPVDLFTLEFLQGLGALLKPDGVIAINYAGDFGLPAPQMIYRTIKQVFPSCRIFRESPRDDANVEKWGSDFTNMVIFCRKTPGEITFRRPVPTDFLRSRTRQALLLPQHEVPEQEFLAGDDTDVLTKNRTGKVTKWHQHSAAGHWKIMRSVLPDTIWEQW</sequence>
<dbReference type="SUPFAM" id="SSF53335">
    <property type="entry name" value="S-adenosyl-L-methionine-dependent methyltransferases"/>
    <property type="match status" value="1"/>
</dbReference>
<proteinExistence type="predicted"/>
<dbReference type="PANTHER" id="PTHR43317:SF1">
    <property type="entry name" value="THERMOSPERMINE SYNTHASE ACAULIS5"/>
    <property type="match status" value="1"/>
</dbReference>
<dbReference type="GO" id="GO:0010487">
    <property type="term" value="F:thermospermine synthase activity"/>
    <property type="evidence" value="ECO:0007669"/>
    <property type="project" value="TreeGrafter"/>
</dbReference>
<keyword evidence="2" id="KW-1133">Transmembrane helix</keyword>
<keyword evidence="1" id="KW-0620">Polyamine biosynthesis</keyword>
<name>A0A8H4UI16_9HYPO</name>
<keyword evidence="4" id="KW-1185">Reference proteome</keyword>